<dbReference type="EMBL" id="CP041969">
    <property type="protein sequence ID" value="QMV42414.1"/>
    <property type="molecule type" value="Genomic_DNA"/>
</dbReference>
<accession>A0A7G5BZN0</accession>
<proteinExistence type="predicted"/>
<feature type="transmembrane region" description="Helical" evidence="1">
    <location>
        <begin position="153"/>
        <end position="169"/>
    </location>
</feature>
<evidence type="ECO:0000313" key="2">
    <source>
        <dbReference type="EMBL" id="QMV42414.1"/>
    </source>
</evidence>
<feature type="transmembrane region" description="Helical" evidence="1">
    <location>
        <begin position="43"/>
        <end position="63"/>
    </location>
</feature>
<feature type="transmembrane region" description="Helical" evidence="1">
    <location>
        <begin position="75"/>
        <end position="93"/>
    </location>
</feature>
<keyword evidence="1" id="KW-1133">Transmembrane helix</keyword>
<sequence>MMQRSKLWGILAMTGGLMWMIVWVSIALRPEAEQGGYRRVDDLVVWIMIAMALVILGYIGFHWRLSHAKMLVGNLFFFVTLAGASLMALGRWMQFQGLDPQPTVGIGWILLGLGLLSYGIYLLAKRIAPGYIGVLYLIAAVSLFALNDQDWRAWLAIPFGGGWIGIGWSKSMANK</sequence>
<gene>
    <name evidence="2" type="ORF">FPL14_15325</name>
</gene>
<name>A0A7G5BZN0_9BACL</name>
<reference evidence="2 3" key="1">
    <citation type="submission" date="2019-07" db="EMBL/GenBank/DDBJ databases">
        <authorList>
            <person name="Kim J.K."/>
            <person name="Cheong H.-M."/>
            <person name="Choi Y."/>
            <person name="Hwang K.J."/>
            <person name="Lee S."/>
            <person name="Choi C."/>
        </authorList>
    </citation>
    <scope>NUCLEOTIDE SEQUENCE [LARGE SCALE GENOMIC DNA]</scope>
    <source>
        <strain evidence="2 3">KS 22</strain>
    </source>
</reference>
<organism evidence="2 3">
    <name type="scientific">Cohnella cholangitidis</name>
    <dbReference type="NCBI Taxonomy" id="2598458"/>
    <lineage>
        <taxon>Bacteria</taxon>
        <taxon>Bacillati</taxon>
        <taxon>Bacillota</taxon>
        <taxon>Bacilli</taxon>
        <taxon>Bacillales</taxon>
        <taxon>Paenibacillaceae</taxon>
        <taxon>Cohnella</taxon>
    </lineage>
</organism>
<feature type="transmembrane region" description="Helical" evidence="1">
    <location>
        <begin position="130"/>
        <end position="147"/>
    </location>
</feature>
<dbReference type="Proteomes" id="UP000515679">
    <property type="component" value="Chromosome"/>
</dbReference>
<protein>
    <submittedName>
        <fullName evidence="2">Uncharacterized protein</fullName>
    </submittedName>
</protein>
<keyword evidence="1" id="KW-0472">Membrane</keyword>
<feature type="transmembrane region" description="Helical" evidence="1">
    <location>
        <begin position="7"/>
        <end position="28"/>
    </location>
</feature>
<dbReference type="AlphaFoldDB" id="A0A7G5BZN0"/>
<evidence type="ECO:0000313" key="3">
    <source>
        <dbReference type="Proteomes" id="UP000515679"/>
    </source>
</evidence>
<keyword evidence="3" id="KW-1185">Reference proteome</keyword>
<dbReference type="KEGG" id="cchl:FPL14_15325"/>
<dbReference type="RefSeq" id="WP_182298297.1">
    <property type="nucleotide sequence ID" value="NZ_CP041969.1"/>
</dbReference>
<keyword evidence="1" id="KW-0812">Transmembrane</keyword>
<feature type="transmembrane region" description="Helical" evidence="1">
    <location>
        <begin position="105"/>
        <end position="123"/>
    </location>
</feature>
<evidence type="ECO:0000256" key="1">
    <source>
        <dbReference type="SAM" id="Phobius"/>
    </source>
</evidence>